<proteinExistence type="predicted"/>
<comment type="caution">
    <text evidence="2">The sequence shown here is derived from an EMBL/GenBank/DDBJ whole genome shotgun (WGS) entry which is preliminary data.</text>
</comment>
<sequence length="97" mass="10743">MPCDPELRYHFTDGMAGERKLQSGKEGRTVERRTGSYIVQGRGCQAVGDGRSPFGDSWKRQTASGAAKPDQSPLNQNRSRERPNPAAPAQMVFVLFF</sequence>
<evidence type="ECO:0000256" key="1">
    <source>
        <dbReference type="SAM" id="MobiDB-lite"/>
    </source>
</evidence>
<accession>A0A9W9RYS4</accession>
<dbReference type="Proteomes" id="UP001148299">
    <property type="component" value="Unassembled WGS sequence"/>
</dbReference>
<name>A0A9W9RYS4_PENBR</name>
<reference evidence="2" key="1">
    <citation type="submission" date="2022-12" db="EMBL/GenBank/DDBJ databases">
        <authorList>
            <person name="Petersen C."/>
        </authorList>
    </citation>
    <scope>NUCLEOTIDE SEQUENCE</scope>
    <source>
        <strain evidence="2">IBT 35675</strain>
    </source>
</reference>
<keyword evidence="3" id="KW-1185">Reference proteome</keyword>
<organism evidence="2 3">
    <name type="scientific">Penicillium brevicompactum</name>
    <dbReference type="NCBI Taxonomy" id="5074"/>
    <lineage>
        <taxon>Eukaryota</taxon>
        <taxon>Fungi</taxon>
        <taxon>Dikarya</taxon>
        <taxon>Ascomycota</taxon>
        <taxon>Pezizomycotina</taxon>
        <taxon>Eurotiomycetes</taxon>
        <taxon>Eurotiomycetidae</taxon>
        <taxon>Eurotiales</taxon>
        <taxon>Aspergillaceae</taxon>
        <taxon>Penicillium</taxon>
    </lineage>
</organism>
<evidence type="ECO:0000313" key="2">
    <source>
        <dbReference type="EMBL" id="KAJ5367844.1"/>
    </source>
</evidence>
<feature type="region of interest" description="Disordered" evidence="1">
    <location>
        <begin position="1"/>
        <end position="87"/>
    </location>
</feature>
<dbReference type="EMBL" id="JAPZBR010000001">
    <property type="protein sequence ID" value="KAJ5367844.1"/>
    <property type="molecule type" value="Genomic_DNA"/>
</dbReference>
<gene>
    <name evidence="2" type="ORF">N7541_001785</name>
</gene>
<reference evidence="2" key="2">
    <citation type="journal article" date="2023" name="IMA Fungus">
        <title>Comparative genomic study of the Penicillium genus elucidates a diverse pangenome and 15 lateral gene transfer events.</title>
        <authorList>
            <person name="Petersen C."/>
            <person name="Sorensen T."/>
            <person name="Nielsen M.R."/>
            <person name="Sondergaard T.E."/>
            <person name="Sorensen J.L."/>
            <person name="Fitzpatrick D.A."/>
            <person name="Frisvad J.C."/>
            <person name="Nielsen K.L."/>
        </authorList>
    </citation>
    <scope>NUCLEOTIDE SEQUENCE</scope>
    <source>
        <strain evidence="2">IBT 35675</strain>
    </source>
</reference>
<protein>
    <submittedName>
        <fullName evidence="2">Uncharacterized protein</fullName>
    </submittedName>
</protein>
<feature type="compositionally biased region" description="Basic and acidic residues" evidence="1">
    <location>
        <begin position="1"/>
        <end position="34"/>
    </location>
</feature>
<evidence type="ECO:0000313" key="3">
    <source>
        <dbReference type="Proteomes" id="UP001148299"/>
    </source>
</evidence>
<dbReference type="AlphaFoldDB" id="A0A9W9RYS4"/>